<keyword evidence="5" id="KW-1185">Reference proteome</keyword>
<dbReference type="Proteomes" id="UP001154240">
    <property type="component" value="Unassembled WGS sequence"/>
</dbReference>
<comment type="caution">
    <text evidence="4">The sequence shown here is derived from an EMBL/GenBank/DDBJ whole genome shotgun (WGS) entry which is preliminary data.</text>
</comment>
<name>A0A9X4RLZ3_9BACT</name>
<evidence type="ECO:0000256" key="2">
    <source>
        <dbReference type="PROSITE-ProRule" id="PRU00703"/>
    </source>
</evidence>
<dbReference type="EMBL" id="JAPHEH010000001">
    <property type="protein sequence ID" value="MDG4476214.1"/>
    <property type="molecule type" value="Genomic_DNA"/>
</dbReference>
<gene>
    <name evidence="4" type="ORF">OLX77_08605</name>
</gene>
<protein>
    <submittedName>
        <fullName evidence="4">CBS domain-containing protein</fullName>
    </submittedName>
</protein>
<evidence type="ECO:0000259" key="3">
    <source>
        <dbReference type="PROSITE" id="PS51371"/>
    </source>
</evidence>
<organism evidence="4 5">
    <name type="scientific">Thiovibrio frasassiensis</name>
    <dbReference type="NCBI Taxonomy" id="2984131"/>
    <lineage>
        <taxon>Bacteria</taxon>
        <taxon>Pseudomonadati</taxon>
        <taxon>Thermodesulfobacteriota</taxon>
        <taxon>Desulfobulbia</taxon>
        <taxon>Desulfobulbales</taxon>
        <taxon>Thiovibrionaceae</taxon>
        <taxon>Thiovibrio</taxon>
    </lineage>
</organism>
<keyword evidence="1" id="KW-0677">Repeat</keyword>
<evidence type="ECO:0000313" key="5">
    <source>
        <dbReference type="Proteomes" id="UP001154240"/>
    </source>
</evidence>
<proteinExistence type="predicted"/>
<dbReference type="PANTHER" id="PTHR48108:SF26">
    <property type="entry name" value="CBS DOMAIN-CONTAINING PROTEIN DDB_G0289609"/>
    <property type="match status" value="1"/>
</dbReference>
<dbReference type="RefSeq" id="WP_307633184.1">
    <property type="nucleotide sequence ID" value="NZ_JAPHEH010000001.1"/>
</dbReference>
<dbReference type="SMART" id="SM00116">
    <property type="entry name" value="CBS"/>
    <property type="match status" value="2"/>
</dbReference>
<reference evidence="4" key="1">
    <citation type="journal article" date="2022" name="bioRxiv">
        <title>Thiovibrio frasassiensisgen. nov., sp. nov., an autotrophic, elemental sulfur disproportionating bacterium isolated from sulfidic karst sediment, and proposal of Thiovibrionaceae fam. nov.</title>
        <authorList>
            <person name="Aronson H."/>
            <person name="Thomas C."/>
            <person name="Bhattacharyya M."/>
            <person name="Eckstein S."/>
            <person name="Jensen S."/>
            <person name="Barco R."/>
            <person name="Macalady J."/>
            <person name="Amend J."/>
        </authorList>
    </citation>
    <scope>NUCLEOTIDE SEQUENCE</scope>
    <source>
        <strain evidence="4">RS19-109</strain>
    </source>
</reference>
<dbReference type="InterPro" id="IPR000644">
    <property type="entry name" value="CBS_dom"/>
</dbReference>
<dbReference type="PANTHER" id="PTHR48108">
    <property type="entry name" value="CBS DOMAIN-CONTAINING PROTEIN CBSX2, CHLOROPLASTIC"/>
    <property type="match status" value="1"/>
</dbReference>
<evidence type="ECO:0000313" key="4">
    <source>
        <dbReference type="EMBL" id="MDG4476214.1"/>
    </source>
</evidence>
<feature type="domain" description="CBS" evidence="3">
    <location>
        <begin position="8"/>
        <end position="65"/>
    </location>
</feature>
<reference evidence="4" key="2">
    <citation type="submission" date="2022-10" db="EMBL/GenBank/DDBJ databases">
        <authorList>
            <person name="Aronson H.S."/>
        </authorList>
    </citation>
    <scope>NUCLEOTIDE SEQUENCE</scope>
    <source>
        <strain evidence="4">RS19-109</strain>
    </source>
</reference>
<keyword evidence="2" id="KW-0129">CBS domain</keyword>
<evidence type="ECO:0000256" key="1">
    <source>
        <dbReference type="ARBA" id="ARBA00022737"/>
    </source>
</evidence>
<dbReference type="Pfam" id="PF00571">
    <property type="entry name" value="CBS"/>
    <property type="match status" value="2"/>
</dbReference>
<feature type="domain" description="CBS" evidence="3">
    <location>
        <begin position="98"/>
        <end position="150"/>
    </location>
</feature>
<dbReference type="AlphaFoldDB" id="A0A9X4RLZ3"/>
<dbReference type="PROSITE" id="PS51371">
    <property type="entry name" value="CBS"/>
    <property type="match status" value="2"/>
</dbReference>
<sequence length="150" mass="16264">MRIAKEIMAKKVVSVKADLPVEKLAGILWSHRINGAPVVDDDGQLIGVVTESDLVDQNKKFHIPTAISILDSVIFLDRAKTVEKEISKMTGATVGDICSREPVTIREDTPLDEIATIMSEKKVHTLPVLKNGTLVGVVGKADIIRTLARG</sequence>
<dbReference type="InterPro" id="IPR051462">
    <property type="entry name" value="CBS_domain-containing"/>
</dbReference>
<dbReference type="Gene3D" id="3.10.580.10">
    <property type="entry name" value="CBS-domain"/>
    <property type="match status" value="1"/>
</dbReference>
<dbReference type="InterPro" id="IPR046342">
    <property type="entry name" value="CBS_dom_sf"/>
</dbReference>
<accession>A0A9X4RLZ3</accession>
<dbReference type="SUPFAM" id="SSF54631">
    <property type="entry name" value="CBS-domain pair"/>
    <property type="match status" value="1"/>
</dbReference>
<dbReference type="CDD" id="cd04586">
    <property type="entry name" value="CBS_pair_BON_assoc"/>
    <property type="match status" value="1"/>
</dbReference>